<reference evidence="4 5" key="1">
    <citation type="submission" date="2024-02" db="EMBL/GenBank/DDBJ databases">
        <title>Haloferula sargassicola NBRC 104335.</title>
        <authorList>
            <person name="Ichikawa N."/>
            <person name="Katano-Makiyama Y."/>
            <person name="Hidaka K."/>
        </authorList>
    </citation>
    <scope>NUCLEOTIDE SEQUENCE [LARGE SCALE GENOMIC DNA]</scope>
    <source>
        <strain evidence="4 5">NBRC 104335</strain>
    </source>
</reference>
<dbReference type="InterPro" id="IPR029010">
    <property type="entry name" value="ThuA-like"/>
</dbReference>
<evidence type="ECO:0000256" key="2">
    <source>
        <dbReference type="SAM" id="SignalP"/>
    </source>
</evidence>
<feature type="region of interest" description="Disordered" evidence="1">
    <location>
        <begin position="283"/>
        <end position="319"/>
    </location>
</feature>
<dbReference type="EMBL" id="BAABRI010000008">
    <property type="protein sequence ID" value="GAA5482555.1"/>
    <property type="molecule type" value="Genomic_DNA"/>
</dbReference>
<evidence type="ECO:0000313" key="5">
    <source>
        <dbReference type="Proteomes" id="UP001476282"/>
    </source>
</evidence>
<dbReference type="InterPro" id="IPR029062">
    <property type="entry name" value="Class_I_gatase-like"/>
</dbReference>
<accession>A0ABP9ULZ2</accession>
<organism evidence="4 5">
    <name type="scientific">Haloferula sargassicola</name>
    <dbReference type="NCBI Taxonomy" id="490096"/>
    <lineage>
        <taxon>Bacteria</taxon>
        <taxon>Pseudomonadati</taxon>
        <taxon>Verrucomicrobiota</taxon>
        <taxon>Verrucomicrobiia</taxon>
        <taxon>Verrucomicrobiales</taxon>
        <taxon>Verrucomicrobiaceae</taxon>
        <taxon>Haloferula</taxon>
    </lineage>
</organism>
<dbReference type="SUPFAM" id="SSF52317">
    <property type="entry name" value="Class I glutamine amidotransferase-like"/>
    <property type="match status" value="1"/>
</dbReference>
<protein>
    <recommendedName>
        <fullName evidence="3">ThuA-like domain-containing protein</fullName>
    </recommendedName>
</protein>
<dbReference type="Pfam" id="PF06283">
    <property type="entry name" value="ThuA"/>
    <property type="match status" value="1"/>
</dbReference>
<feature type="chain" id="PRO_5047048982" description="ThuA-like domain-containing protein" evidence="2">
    <location>
        <begin position="21"/>
        <end position="319"/>
    </location>
</feature>
<feature type="domain" description="ThuA-like" evidence="3">
    <location>
        <begin position="42"/>
        <end position="259"/>
    </location>
</feature>
<comment type="caution">
    <text evidence="4">The sequence shown here is derived from an EMBL/GenBank/DDBJ whole genome shotgun (WGS) entry which is preliminary data.</text>
</comment>
<dbReference type="Gene3D" id="3.40.50.880">
    <property type="match status" value="1"/>
</dbReference>
<sequence>MNRMIISALLAGGLAGGAFAAEKEIVFIAGDRSHGSGEHEFRAGCLLLQKALNEESGLDLHATVVGSDWPAKQRGVLEKADAILIYCDASSGIAGEWEFIDGLAKQGKGLMFMHYAVHPSKENADAWQRHWVGATMEDDFSVNPHWVAELKVKPDHPIARGLSESFEGFDEFYYNMRFQEDRGAVLDLVTAVPTRERIRHYINMWNWRGAEGMGKEQTLMWGVQRDDGGRGVGFVGGHYHKNWAIDDFRTLVLNAIVWTAGMEVPEGGVKSSPVTEDELNENLDIYPGQENPRLTLPDVDAVRKEAPAPIPAEREKKPG</sequence>
<evidence type="ECO:0000259" key="3">
    <source>
        <dbReference type="Pfam" id="PF06283"/>
    </source>
</evidence>
<evidence type="ECO:0000313" key="4">
    <source>
        <dbReference type="EMBL" id="GAA5482555.1"/>
    </source>
</evidence>
<feature type="compositionally biased region" description="Basic and acidic residues" evidence="1">
    <location>
        <begin position="300"/>
        <end position="319"/>
    </location>
</feature>
<name>A0ABP9ULZ2_9BACT</name>
<keyword evidence="5" id="KW-1185">Reference proteome</keyword>
<keyword evidence="2" id="KW-0732">Signal</keyword>
<feature type="signal peptide" evidence="2">
    <location>
        <begin position="1"/>
        <end position="20"/>
    </location>
</feature>
<evidence type="ECO:0000256" key="1">
    <source>
        <dbReference type="SAM" id="MobiDB-lite"/>
    </source>
</evidence>
<gene>
    <name evidence="4" type="ORF">Hsar01_01778</name>
</gene>
<proteinExistence type="predicted"/>
<dbReference type="Proteomes" id="UP001476282">
    <property type="component" value="Unassembled WGS sequence"/>
</dbReference>